<comment type="caution">
    <text evidence="2">The sequence shown here is derived from an EMBL/GenBank/DDBJ whole genome shotgun (WGS) entry which is preliminary data.</text>
</comment>
<reference evidence="2 3" key="1">
    <citation type="submission" date="2024-04" db="EMBL/GenBank/DDBJ databases">
        <title>Phyllosticta paracitricarpa is synonymous to the EU quarantine fungus P. citricarpa based on phylogenomic analyses.</title>
        <authorList>
            <consortium name="Lawrence Berkeley National Laboratory"/>
            <person name="Van Ingen-Buijs V.A."/>
            <person name="Van Westerhoven A.C."/>
            <person name="Haridas S."/>
            <person name="Skiadas P."/>
            <person name="Martin F."/>
            <person name="Groenewald J.Z."/>
            <person name="Crous P.W."/>
            <person name="Seidl M.F."/>
        </authorList>
    </citation>
    <scope>NUCLEOTIDE SEQUENCE [LARGE SCALE GENOMIC DNA]</scope>
    <source>
        <strain evidence="2 3">CBS 122670</strain>
    </source>
</reference>
<proteinExistence type="predicted"/>
<dbReference type="EMBL" id="JBBPDW010000010">
    <property type="protein sequence ID" value="KAK7548649.1"/>
    <property type="molecule type" value="Genomic_DNA"/>
</dbReference>
<evidence type="ECO:0000256" key="1">
    <source>
        <dbReference type="SAM" id="MobiDB-lite"/>
    </source>
</evidence>
<accession>A0ABR1MG84</accession>
<sequence length="203" mass="21593">MNGHRSARQKLSLYPASGHLPPLRFRDSPSGFRVLQAPLKTGQHAGPRAGTAILTASSLSGSWSARGVRLMGAGFWGSGVLSCCALALSLARRRTKTDNWEQGNSQGLTGLAPESSPSSECFGSFSRTQCVLSRVDEPCAPLDGPAIHEVFWVIVQEPQRICALQPPSVDHPQVYTASRVMSSSPLDIPPSRQTVSSAPCVGQ</sequence>
<dbReference type="Proteomes" id="UP001365128">
    <property type="component" value="Unassembled WGS sequence"/>
</dbReference>
<protein>
    <submittedName>
        <fullName evidence="2">Uncharacterized protein</fullName>
    </submittedName>
</protein>
<name>A0ABR1MG84_9PEZI</name>
<evidence type="ECO:0000313" key="3">
    <source>
        <dbReference type="Proteomes" id="UP001365128"/>
    </source>
</evidence>
<organism evidence="2 3">
    <name type="scientific">Phyllosticta citricarpa</name>
    <dbReference type="NCBI Taxonomy" id="55181"/>
    <lineage>
        <taxon>Eukaryota</taxon>
        <taxon>Fungi</taxon>
        <taxon>Dikarya</taxon>
        <taxon>Ascomycota</taxon>
        <taxon>Pezizomycotina</taxon>
        <taxon>Dothideomycetes</taxon>
        <taxon>Dothideomycetes incertae sedis</taxon>
        <taxon>Botryosphaeriales</taxon>
        <taxon>Phyllostictaceae</taxon>
        <taxon>Phyllosticta</taxon>
    </lineage>
</organism>
<evidence type="ECO:0000313" key="2">
    <source>
        <dbReference type="EMBL" id="KAK7548649.1"/>
    </source>
</evidence>
<gene>
    <name evidence="2" type="ORF">IWX46DRAFT_35266</name>
</gene>
<keyword evidence="3" id="KW-1185">Reference proteome</keyword>
<feature type="region of interest" description="Disordered" evidence="1">
    <location>
        <begin position="181"/>
        <end position="203"/>
    </location>
</feature>
<feature type="compositionally biased region" description="Polar residues" evidence="1">
    <location>
        <begin position="181"/>
        <end position="197"/>
    </location>
</feature>